<dbReference type="EMBL" id="JBEVCJ010000012">
    <property type="protein sequence ID" value="MET1255668.1"/>
    <property type="molecule type" value="Genomic_DNA"/>
</dbReference>
<dbReference type="GO" id="GO:0016787">
    <property type="term" value="F:hydrolase activity"/>
    <property type="evidence" value="ECO:0007669"/>
    <property type="project" value="UniProtKB-KW"/>
</dbReference>
<dbReference type="EC" id="3.1.4.-" evidence="1"/>
<dbReference type="PANTHER" id="PTHR43620">
    <property type="entry name" value="GLYCEROPHOSPHORYL DIESTER PHOSPHODIESTERASE"/>
    <property type="match status" value="1"/>
</dbReference>
<gene>
    <name evidence="1" type="ORF">ABVT43_11075</name>
</gene>
<evidence type="ECO:0000313" key="1">
    <source>
        <dbReference type="EMBL" id="MET1255668.1"/>
    </source>
</evidence>
<dbReference type="Gene3D" id="3.20.20.190">
    <property type="entry name" value="Phosphatidylinositol (PI) phosphodiesterase"/>
    <property type="match status" value="1"/>
</dbReference>
<reference evidence="1 2" key="1">
    <citation type="submission" date="2024-06" db="EMBL/GenBank/DDBJ databases">
        <authorList>
            <person name="Li F."/>
        </authorList>
    </citation>
    <scope>NUCLEOTIDE SEQUENCE [LARGE SCALE GENOMIC DNA]</scope>
    <source>
        <strain evidence="1 2">GXAS 311</strain>
    </source>
</reference>
<accession>A0ABV2BV70</accession>
<dbReference type="Pfam" id="PF03009">
    <property type="entry name" value="GDPD"/>
    <property type="match status" value="1"/>
</dbReference>
<dbReference type="CDD" id="cd08560">
    <property type="entry name" value="GDPD_EcGlpQ_like_1"/>
    <property type="match status" value="1"/>
</dbReference>
<protein>
    <submittedName>
        <fullName evidence="1">Glycerophosphodiester phosphodiesterase family protein</fullName>
        <ecNumber evidence="1">3.1.4.-</ecNumber>
    </submittedName>
</protein>
<evidence type="ECO:0000313" key="2">
    <source>
        <dbReference type="Proteomes" id="UP001548189"/>
    </source>
</evidence>
<dbReference type="Proteomes" id="UP001548189">
    <property type="component" value="Unassembled WGS sequence"/>
</dbReference>
<proteinExistence type="predicted"/>
<sequence length="431" mass="47817">MKKPNFLGRLSVISAVILSVSCMASAGNHDDNKKHYKPKKASTAQLGPRPFYLVDDMDIGSLKNQLKSCSNKKRFKKSDFSIGHRGAAMQFPEHTKESYVAAARMGAGILECDVTFTKDRELVCRHSQCDLHTTTNILQTPLAAKCSKPFSPATFDVDGNRLTPATAQCCTSDITLEEFKTLKGKMDGANANARNIEEYLAGTPGWRTDLYIQDGTLLSHAESIELFKSLNVKMTPELKSASVEMPYEGDYTQQDYAQQMIDEYKLAGVHPKNVYAQSFNLEDVKYWINNEPRFGRQGVYLDDRYDNPAFDFRDPATWTPSMEELVADGVQIIAPPMWMLIDLNADNQIVPSLYAKSAKAAGLDIITWTLERSGPLATGGGWYYQSVTDAINNDGDMLTVLDVLAQDVGVIGVFSDWPATVTYYANCKGLK</sequence>
<keyword evidence="2" id="KW-1185">Reference proteome</keyword>
<dbReference type="PROSITE" id="PS51257">
    <property type="entry name" value="PROKAR_LIPOPROTEIN"/>
    <property type="match status" value="1"/>
</dbReference>
<dbReference type="PANTHER" id="PTHR43620:SF7">
    <property type="entry name" value="GLYCEROPHOSPHODIESTER PHOSPHODIESTERASE GDPD5-RELATED"/>
    <property type="match status" value="1"/>
</dbReference>
<keyword evidence="1" id="KW-0378">Hydrolase</keyword>
<comment type="caution">
    <text evidence="1">The sequence shown here is derived from an EMBL/GenBank/DDBJ whole genome shotgun (WGS) entry which is preliminary data.</text>
</comment>
<dbReference type="InterPro" id="IPR030395">
    <property type="entry name" value="GP_PDE_dom"/>
</dbReference>
<dbReference type="PROSITE" id="PS51704">
    <property type="entry name" value="GP_PDE"/>
    <property type="match status" value="1"/>
</dbReference>
<organism evidence="1 2">
    <name type="scientific">Aliikangiella maris</name>
    <dbReference type="NCBI Taxonomy" id="3162458"/>
    <lineage>
        <taxon>Bacteria</taxon>
        <taxon>Pseudomonadati</taxon>
        <taxon>Pseudomonadota</taxon>
        <taxon>Gammaproteobacteria</taxon>
        <taxon>Oceanospirillales</taxon>
        <taxon>Pleioneaceae</taxon>
        <taxon>Aliikangiella</taxon>
    </lineage>
</organism>
<dbReference type="InterPro" id="IPR017946">
    <property type="entry name" value="PLC-like_Pdiesterase_TIM-brl"/>
</dbReference>
<dbReference type="SUPFAM" id="SSF51695">
    <property type="entry name" value="PLC-like phosphodiesterases"/>
    <property type="match status" value="1"/>
</dbReference>
<name>A0ABV2BV70_9GAMM</name>